<evidence type="ECO:0000313" key="1">
    <source>
        <dbReference type="EMBL" id="HJC88741.1"/>
    </source>
</evidence>
<name>A0A9D2QJP7_9FIRM</name>
<sequence>MGGDLHYSFVLEGLSREEEAELSDRLNRSPEEVRLTKKSLGSLPLKLPAGMRLIGTDPTEGGMLLQLSETSGTPSARTLAAVGCRITPVDLYGRAQGESREEEYTFEAAAFGIQAFLLEKAGAAL</sequence>
<protein>
    <submittedName>
        <fullName evidence="1">Uncharacterized protein</fullName>
    </submittedName>
</protein>
<dbReference type="Proteomes" id="UP000823922">
    <property type="component" value="Unassembled WGS sequence"/>
</dbReference>
<evidence type="ECO:0000313" key="2">
    <source>
        <dbReference type="Proteomes" id="UP000823922"/>
    </source>
</evidence>
<dbReference type="AlphaFoldDB" id="A0A9D2QJP7"/>
<comment type="caution">
    <text evidence="1">The sequence shown here is derived from an EMBL/GenBank/DDBJ whole genome shotgun (WGS) entry which is preliminary data.</text>
</comment>
<proteinExistence type="predicted"/>
<organism evidence="1 2">
    <name type="scientific">Candidatus Eisenbergiella intestinigallinarum</name>
    <dbReference type="NCBI Taxonomy" id="2838549"/>
    <lineage>
        <taxon>Bacteria</taxon>
        <taxon>Bacillati</taxon>
        <taxon>Bacillota</taxon>
        <taxon>Clostridia</taxon>
        <taxon>Lachnospirales</taxon>
        <taxon>Lachnospiraceae</taxon>
        <taxon>Eisenbergiella</taxon>
    </lineage>
</organism>
<reference evidence="1" key="1">
    <citation type="journal article" date="2021" name="PeerJ">
        <title>Extensive microbial diversity within the chicken gut microbiome revealed by metagenomics and culture.</title>
        <authorList>
            <person name="Gilroy R."/>
            <person name="Ravi A."/>
            <person name="Getino M."/>
            <person name="Pursley I."/>
            <person name="Horton D.L."/>
            <person name="Alikhan N.F."/>
            <person name="Baker D."/>
            <person name="Gharbi K."/>
            <person name="Hall N."/>
            <person name="Watson M."/>
            <person name="Adriaenssens E.M."/>
            <person name="Foster-Nyarko E."/>
            <person name="Jarju S."/>
            <person name="Secka A."/>
            <person name="Antonio M."/>
            <person name="Oren A."/>
            <person name="Chaudhuri R.R."/>
            <person name="La Ragione R."/>
            <person name="Hildebrand F."/>
            <person name="Pallen M.J."/>
        </authorList>
    </citation>
    <scope>NUCLEOTIDE SEQUENCE</scope>
    <source>
        <strain evidence="1">ChiBcec1-1630</strain>
    </source>
</reference>
<accession>A0A9D2QJP7</accession>
<reference evidence="1" key="2">
    <citation type="submission" date="2021-04" db="EMBL/GenBank/DDBJ databases">
        <authorList>
            <person name="Gilroy R."/>
        </authorList>
    </citation>
    <scope>NUCLEOTIDE SEQUENCE</scope>
    <source>
        <strain evidence="1">ChiBcec1-1630</strain>
    </source>
</reference>
<dbReference type="EMBL" id="DWVS01000309">
    <property type="protein sequence ID" value="HJC88741.1"/>
    <property type="molecule type" value="Genomic_DNA"/>
</dbReference>
<gene>
    <name evidence="1" type="ORF">H9926_12085</name>
</gene>